<dbReference type="EMBL" id="FMZR01000019">
    <property type="protein sequence ID" value="SDE32020.1"/>
    <property type="molecule type" value="Genomic_DNA"/>
</dbReference>
<accession>A0A1G7BZQ0</accession>
<evidence type="ECO:0000313" key="3">
    <source>
        <dbReference type="Proteomes" id="UP000183507"/>
    </source>
</evidence>
<name>A0A1G7BZQ0_9BACI</name>
<feature type="transmembrane region" description="Helical" evidence="1">
    <location>
        <begin position="9"/>
        <end position="32"/>
    </location>
</feature>
<evidence type="ECO:0000256" key="1">
    <source>
        <dbReference type="SAM" id="Phobius"/>
    </source>
</evidence>
<sequence length="51" mass="5740">MNAVKVKKLLYVFVHLVGPLSYFIISTIWGVLFTTKSTFENISDNLSITCS</sequence>
<proteinExistence type="predicted"/>
<keyword evidence="1" id="KW-0812">Transmembrane</keyword>
<evidence type="ECO:0000313" key="2">
    <source>
        <dbReference type="EMBL" id="SDE32020.1"/>
    </source>
</evidence>
<organism evidence="2 3">
    <name type="scientific">Bacillus wiedmannii</name>
    <dbReference type="NCBI Taxonomy" id="1890302"/>
    <lineage>
        <taxon>Bacteria</taxon>
        <taxon>Bacillati</taxon>
        <taxon>Bacillota</taxon>
        <taxon>Bacilli</taxon>
        <taxon>Bacillales</taxon>
        <taxon>Bacillaceae</taxon>
        <taxon>Bacillus</taxon>
        <taxon>Bacillus cereus group</taxon>
    </lineage>
</organism>
<dbReference type="Proteomes" id="UP000183507">
    <property type="component" value="Unassembled WGS sequence"/>
</dbReference>
<reference evidence="3" key="1">
    <citation type="submission" date="2016-10" db="EMBL/GenBank/DDBJ databases">
        <authorList>
            <person name="Varghese N."/>
        </authorList>
    </citation>
    <scope>NUCLEOTIDE SEQUENCE [LARGE SCALE GENOMIC DNA]</scope>
    <source>
        <strain evidence="3">KPR-7A</strain>
    </source>
</reference>
<keyword evidence="1" id="KW-0472">Membrane</keyword>
<dbReference type="AlphaFoldDB" id="A0A1G7BZQ0"/>
<keyword evidence="1" id="KW-1133">Transmembrane helix</keyword>
<gene>
    <name evidence="2" type="ORF">SAMN04487767_11931</name>
</gene>
<protein>
    <submittedName>
        <fullName evidence="2">Uncharacterized protein</fullName>
    </submittedName>
</protein>